<name>A0AA88GWG3_NAELO</name>
<evidence type="ECO:0000256" key="1">
    <source>
        <dbReference type="SAM" id="MobiDB-lite"/>
    </source>
</evidence>
<feature type="region of interest" description="Disordered" evidence="1">
    <location>
        <begin position="1017"/>
        <end position="1051"/>
    </location>
</feature>
<reference evidence="2 3" key="1">
    <citation type="journal article" date="2018" name="BMC Genomics">
        <title>The genome of Naegleria lovaniensis, the basis for a comparative approach to unravel pathogenicity factors of the human pathogenic amoeba N. fowleri.</title>
        <authorList>
            <person name="Liechti N."/>
            <person name="Schurch N."/>
            <person name="Bruggmann R."/>
            <person name="Wittwer M."/>
        </authorList>
    </citation>
    <scope>NUCLEOTIDE SEQUENCE [LARGE SCALE GENOMIC DNA]</scope>
    <source>
        <strain evidence="2 3">ATCC 30569</strain>
    </source>
</reference>
<accession>A0AA88GWG3</accession>
<keyword evidence="3" id="KW-1185">Reference proteome</keyword>
<evidence type="ECO:0000313" key="2">
    <source>
        <dbReference type="EMBL" id="KAG2388292.1"/>
    </source>
</evidence>
<gene>
    <name evidence="2" type="ORF">C9374_000456</name>
</gene>
<comment type="caution">
    <text evidence="2">The sequence shown here is derived from an EMBL/GenBank/DDBJ whole genome shotgun (WGS) entry which is preliminary data.</text>
</comment>
<feature type="compositionally biased region" description="Polar residues" evidence="1">
    <location>
        <begin position="1177"/>
        <end position="1187"/>
    </location>
</feature>
<evidence type="ECO:0000313" key="3">
    <source>
        <dbReference type="Proteomes" id="UP000816034"/>
    </source>
</evidence>
<proteinExistence type="predicted"/>
<dbReference type="Proteomes" id="UP000816034">
    <property type="component" value="Unassembled WGS sequence"/>
</dbReference>
<dbReference type="GeneID" id="68092918"/>
<feature type="region of interest" description="Disordered" evidence="1">
    <location>
        <begin position="1102"/>
        <end position="1124"/>
    </location>
</feature>
<dbReference type="RefSeq" id="XP_044552284.1">
    <property type="nucleotide sequence ID" value="XM_044694212.1"/>
</dbReference>
<dbReference type="AlphaFoldDB" id="A0AA88GWG3"/>
<dbReference type="EMBL" id="PYSW02000010">
    <property type="protein sequence ID" value="KAG2388292.1"/>
    <property type="molecule type" value="Genomic_DNA"/>
</dbReference>
<protein>
    <submittedName>
        <fullName evidence="2">Uncharacterized protein</fullName>
    </submittedName>
</protein>
<feature type="region of interest" description="Disordered" evidence="1">
    <location>
        <begin position="1177"/>
        <end position="1202"/>
    </location>
</feature>
<organism evidence="2 3">
    <name type="scientific">Naegleria lovaniensis</name>
    <name type="common">Amoeba</name>
    <dbReference type="NCBI Taxonomy" id="51637"/>
    <lineage>
        <taxon>Eukaryota</taxon>
        <taxon>Discoba</taxon>
        <taxon>Heterolobosea</taxon>
        <taxon>Tetramitia</taxon>
        <taxon>Eutetramitia</taxon>
        <taxon>Vahlkampfiidae</taxon>
        <taxon>Naegleria</taxon>
    </lineage>
</organism>
<sequence length="1217" mass="139353">MGKLGLVDFNQATHIHCKECSSTFQTRPSKCPTPNCKSRLFGDCPLCLKSVSLTNISKHKCRFESRILISNTSNIDIQNISSEHVTFIAEQNGIGTPFAKLEKPISDMTPNDANETAQQVLDQFFKVGGNVSHLLTHSQMRSYFRDLRSTNYQRGVRTGVKGIVAKLKKKIKDRNSQLEGTNLSSNQIKMLQRVLFEENNEDIESRKKIDRTMKKLNFKLEPISDKVILNLLAFCMNTLNKSTNDIHKAISDASNFYDISGGNMSFYTERKEIIEKHLVNFESIWGRIGEALLKQFNITISKGSIVYNVRALFHKYGFNSITPTRMRGKKHSCNGIRANFAFDVTNMRKENLQQIPTPKTIVEDNGKILGAELDILEHFKYILISCLDHDCFTGETLEKAKKEPVDCCAAWWGDSTGNMGHNNSMFCGSIGLLHGLSVTFKQDRKIQQFVNQRHISMMGYFKDSSKHFTKVLQKVGESFFKLGTNTIQAEYKGEKYLFNVRITKIKGDAPFLQKVLNNKQGGNQACFLCDDHKELWRTSHFLHGNSKTLWGVCNNLKQAGILGFPHIMKSFEKNLNDDAVRDVFEKIEIVIDSLHLVKNVFENVREFVLQFLRNNRAEGCVDEIIEKEKDNLNGGDVSKLKKVRYYRSILSCVDVVYVAPLQKLAESFTEDQSELKKQVSDLISIMNSIAEIVFIMYKKDICEKDILRFWVNTFNMYHLLELLGYVMKTYDHLTFSHAGSFIESKTQFENTNEQDECLFKHIRKVMHLFGGRQVYSNKEKEDMIDAIQDISLASTTVDKWKLIPKHFELVWRRAFANRSLQEQFGRNHHSNNNTLNKKWRCHQYQNLTIKQSIMTNSTTNRKWDKFCQKIFPIIHALTEKQEIVILKSDECLEFKMVTKSPSENLDYMYLSELRNDVYSTITLQQLKNLGTNEINIVHHSKSNVDPRFKVLKQNLKKLAGRMLTTILAKINIEAWKSIRSKKTPSNKTKIEKIVKVVTDDRTALECLQQHYPELLESDERQQISKSSKKQSRTDDVNTCGRKKAKQSTNLPFLGNSQNVSVAMQSPPVIPITIPSVINMITTSQPQRAPSYSNYLHYRQPSVSQNATQDQPSQFNSSSPCGNSSEILMEGTVDQVFQSSEHTIGTIGRSSQPVMDFLQSMPSNVIFNSQRLTHPYNTHTQTQHQNGVVRNDDAAPKRSGKKANQQLFAQLVINNTIR</sequence>